<dbReference type="RefSeq" id="WP_243068015.1">
    <property type="nucleotide sequence ID" value="NZ_JAIVFK010000039.1"/>
</dbReference>
<gene>
    <name evidence="1" type="ORF">K2U94_15280</name>
</gene>
<comment type="caution">
    <text evidence="1">The sequence shown here is derived from an EMBL/GenBank/DDBJ whole genome shotgun (WGS) entry which is preliminary data.</text>
</comment>
<proteinExistence type="predicted"/>
<evidence type="ECO:0000313" key="1">
    <source>
        <dbReference type="EMBL" id="MCI4684105.1"/>
    </source>
</evidence>
<protein>
    <submittedName>
        <fullName evidence="1">Uncharacterized protein</fullName>
    </submittedName>
</protein>
<dbReference type="EMBL" id="JAIVFP010000001">
    <property type="protein sequence ID" value="MCI4684105.1"/>
    <property type="molecule type" value="Genomic_DNA"/>
</dbReference>
<keyword evidence="2" id="KW-1185">Reference proteome</keyword>
<name>A0ABS9Z9S5_9HYPH</name>
<sequence>MTSSPAPFIEIAGAEDERRAALAFVTEAFAEAILAGLESESFAHAALFAALQELVETYGEEAVAVFAGRLPERIRAGEFTIAIKH</sequence>
<dbReference type="Proteomes" id="UP001139104">
    <property type="component" value="Unassembled WGS sequence"/>
</dbReference>
<reference evidence="1" key="1">
    <citation type="journal article" date="2022" name="ISME J.">
        <title>Identification of active gaseous-alkane degraders at natural gas seeps.</title>
        <authorList>
            <person name="Farhan Ul Haque M."/>
            <person name="Hernandez M."/>
            <person name="Crombie A.T."/>
            <person name="Murrell J.C."/>
        </authorList>
    </citation>
    <scope>NUCLEOTIDE SEQUENCE</scope>
    <source>
        <strain evidence="1">PC2</strain>
    </source>
</reference>
<evidence type="ECO:0000313" key="2">
    <source>
        <dbReference type="Proteomes" id="UP001139104"/>
    </source>
</evidence>
<organism evidence="1 2">
    <name type="scientific">Candidatus Rhodoblastus alkanivorans</name>
    <dbReference type="NCBI Taxonomy" id="2954117"/>
    <lineage>
        <taxon>Bacteria</taxon>
        <taxon>Pseudomonadati</taxon>
        <taxon>Pseudomonadota</taxon>
        <taxon>Alphaproteobacteria</taxon>
        <taxon>Hyphomicrobiales</taxon>
        <taxon>Rhodoblastaceae</taxon>
        <taxon>Rhodoblastus</taxon>
    </lineage>
</organism>
<accession>A0ABS9Z9S5</accession>